<accession>A0A942YGL0</accession>
<protein>
    <submittedName>
        <fullName evidence="3">General stress protein</fullName>
    </submittedName>
</protein>
<sequence length="201" mass="22997">MKKNVVGVFASSFEALRAIDSMKQDGIDKSHIYVIAHDDYETRMIEEKAGVAVDHNVTEEENRGFWNELKSFFTGNSSEYSAYSDYLLGIGMTQYDVEQYANEIEGGKILVLVDSEYDEGRTGVLTTENMEERTHAVERHMPSDEEPFDGQGEVIQPENELLDGNHTTLDANGFRNSLLNNEKKVTRDKEYEEEDNPFYDR</sequence>
<dbReference type="InterPro" id="IPR025889">
    <property type="entry name" value="GSP17M-like_dom"/>
</dbReference>
<dbReference type="AlphaFoldDB" id="A0A942YGL0"/>
<proteinExistence type="predicted"/>
<gene>
    <name evidence="3" type="ORF">KHA97_06930</name>
</gene>
<reference evidence="3 4" key="1">
    <citation type="submission" date="2021-05" db="EMBL/GenBank/DDBJ databases">
        <title>Novel Bacillus species.</title>
        <authorList>
            <person name="Liu G."/>
        </authorList>
    </citation>
    <scope>NUCLEOTIDE SEQUENCE [LARGE SCALE GENOMIC DNA]</scope>
    <source>
        <strain evidence="4">FJAT-49780</strain>
    </source>
</reference>
<feature type="compositionally biased region" description="Acidic residues" evidence="1">
    <location>
        <begin position="191"/>
        <end position="201"/>
    </location>
</feature>
<name>A0A942YGL0_9BACI</name>
<evidence type="ECO:0000259" key="2">
    <source>
        <dbReference type="Pfam" id="PF11181"/>
    </source>
</evidence>
<evidence type="ECO:0000313" key="4">
    <source>
        <dbReference type="Proteomes" id="UP000681414"/>
    </source>
</evidence>
<dbReference type="Pfam" id="PF11181">
    <property type="entry name" value="YflT"/>
    <property type="match status" value="1"/>
</dbReference>
<feature type="domain" description="General stress protein 17M-like" evidence="2">
    <location>
        <begin position="5"/>
        <end position="107"/>
    </location>
</feature>
<keyword evidence="4" id="KW-1185">Reference proteome</keyword>
<feature type="compositionally biased region" description="Basic and acidic residues" evidence="1">
    <location>
        <begin position="181"/>
        <end position="190"/>
    </location>
</feature>
<organism evidence="3 4">
    <name type="scientific">Lederbergia citri</name>
    <dbReference type="NCBI Taxonomy" id="2833580"/>
    <lineage>
        <taxon>Bacteria</taxon>
        <taxon>Bacillati</taxon>
        <taxon>Bacillota</taxon>
        <taxon>Bacilli</taxon>
        <taxon>Bacillales</taxon>
        <taxon>Bacillaceae</taxon>
        <taxon>Lederbergia</taxon>
    </lineage>
</organism>
<comment type="caution">
    <text evidence="3">The sequence shown here is derived from an EMBL/GenBank/DDBJ whole genome shotgun (WGS) entry which is preliminary data.</text>
</comment>
<dbReference type="RefSeq" id="WP_213123962.1">
    <property type="nucleotide sequence ID" value="NZ_JAGYPG010000001.1"/>
</dbReference>
<evidence type="ECO:0000256" key="1">
    <source>
        <dbReference type="SAM" id="MobiDB-lite"/>
    </source>
</evidence>
<evidence type="ECO:0000313" key="3">
    <source>
        <dbReference type="EMBL" id="MBS4194809.1"/>
    </source>
</evidence>
<dbReference type="EMBL" id="JAGYPG010000001">
    <property type="protein sequence ID" value="MBS4194809.1"/>
    <property type="molecule type" value="Genomic_DNA"/>
</dbReference>
<feature type="region of interest" description="Disordered" evidence="1">
    <location>
        <begin position="163"/>
        <end position="201"/>
    </location>
</feature>
<feature type="compositionally biased region" description="Polar residues" evidence="1">
    <location>
        <begin position="165"/>
        <end position="180"/>
    </location>
</feature>
<dbReference type="Proteomes" id="UP000681414">
    <property type="component" value="Unassembled WGS sequence"/>
</dbReference>